<sequence>MRSPQLSCSASEGRAVEAALSVEHAGGRSMLRRQHVGYPLHVTRGFYLDAARPDLLTLYLQSASGGLYAGDRIGLDLSVARGAAFHLTTQSATVVHDGRGRGAVQRLAVNVEAGAFCAVTSDPYVLFPGAELALASEATVADDAVLCMADGFAVHDPHARGRSFTEFSSRLRIRRPDGRLLLQDVGRISGEDLQGALGRFAAAANLVLIAPPDRLPPVKELQQAADRCGALAGASAAPNESGLVLRVLASDGGTLSRAMEAAFHVAAAGALGVALARRRK</sequence>
<evidence type="ECO:0000313" key="5">
    <source>
        <dbReference type="Proteomes" id="UP001314635"/>
    </source>
</evidence>
<evidence type="ECO:0000256" key="2">
    <source>
        <dbReference type="ARBA" id="ARBA00023186"/>
    </source>
</evidence>
<dbReference type="PANTHER" id="PTHR33643:SF1">
    <property type="entry name" value="UREASE ACCESSORY PROTEIN D"/>
    <property type="match status" value="1"/>
</dbReference>
<evidence type="ECO:0000313" key="4">
    <source>
        <dbReference type="EMBL" id="MBR1140279.1"/>
    </source>
</evidence>
<dbReference type="HAMAP" id="MF_01384">
    <property type="entry name" value="UreD"/>
    <property type="match status" value="1"/>
</dbReference>
<accession>A0ABS5GG80</accession>
<dbReference type="PANTHER" id="PTHR33643">
    <property type="entry name" value="UREASE ACCESSORY PROTEIN D"/>
    <property type="match status" value="1"/>
</dbReference>
<dbReference type="Pfam" id="PF01774">
    <property type="entry name" value="UreD"/>
    <property type="match status" value="1"/>
</dbReference>
<dbReference type="Proteomes" id="UP001314635">
    <property type="component" value="Unassembled WGS sequence"/>
</dbReference>
<proteinExistence type="inferred from homology"/>
<comment type="similarity">
    <text evidence="1 3">Belongs to the UreD family.</text>
</comment>
<keyword evidence="5" id="KW-1185">Reference proteome</keyword>
<evidence type="ECO:0000256" key="3">
    <source>
        <dbReference type="HAMAP-Rule" id="MF_01384"/>
    </source>
</evidence>
<protein>
    <recommendedName>
        <fullName evidence="3">Urease accessory protein UreD</fullName>
    </recommendedName>
</protein>
<evidence type="ECO:0000256" key="1">
    <source>
        <dbReference type="ARBA" id="ARBA00007177"/>
    </source>
</evidence>
<gene>
    <name evidence="3" type="primary">ureD</name>
    <name evidence="4" type="ORF">JQ619_31425</name>
</gene>
<comment type="subunit">
    <text evidence="3">UreD, UreF and UreG form a complex that acts as a GTP-hydrolysis-dependent molecular chaperone, activating the urease apoprotein by helping to assemble the nickel containing metallocenter of UreC. The UreE protein probably delivers the nickel.</text>
</comment>
<comment type="function">
    <text evidence="3">Required for maturation of urease via the functional incorporation of the urease nickel metallocenter.</text>
</comment>
<name>A0ABS5GG80_9BRAD</name>
<comment type="subcellular location">
    <subcellularLocation>
        <location evidence="3">Cytoplasm</location>
    </subcellularLocation>
</comment>
<keyword evidence="2 3" id="KW-0143">Chaperone</keyword>
<dbReference type="InterPro" id="IPR002669">
    <property type="entry name" value="UreD"/>
</dbReference>
<keyword evidence="3" id="KW-0963">Cytoplasm</keyword>
<dbReference type="RefSeq" id="WP_172240634.1">
    <property type="nucleotide sequence ID" value="NZ_JABFDP010000027.1"/>
</dbReference>
<keyword evidence="3" id="KW-0996">Nickel insertion</keyword>
<comment type="caution">
    <text evidence="4">The sequence shown here is derived from an EMBL/GenBank/DDBJ whole genome shotgun (WGS) entry which is preliminary data.</text>
</comment>
<organism evidence="4 5">
    <name type="scientific">Bradyrhizobium denitrificans</name>
    <dbReference type="NCBI Taxonomy" id="2734912"/>
    <lineage>
        <taxon>Bacteria</taxon>
        <taxon>Pseudomonadati</taxon>
        <taxon>Pseudomonadota</taxon>
        <taxon>Alphaproteobacteria</taxon>
        <taxon>Hyphomicrobiales</taxon>
        <taxon>Nitrobacteraceae</taxon>
        <taxon>Bradyrhizobium</taxon>
    </lineage>
</organism>
<dbReference type="EMBL" id="JAFCLK010000038">
    <property type="protein sequence ID" value="MBR1140279.1"/>
    <property type="molecule type" value="Genomic_DNA"/>
</dbReference>
<reference evidence="5" key="1">
    <citation type="journal article" date="2021" name="ISME J.">
        <title>Evolutionary origin and ecological implication of a unique nif island in free-living Bradyrhizobium lineages.</title>
        <authorList>
            <person name="Tao J."/>
        </authorList>
    </citation>
    <scope>NUCLEOTIDE SEQUENCE [LARGE SCALE GENOMIC DNA]</scope>
    <source>
        <strain evidence="5">SZCCT0094</strain>
    </source>
</reference>